<protein>
    <recommendedName>
        <fullName evidence="3">Transporter</fullName>
    </recommendedName>
</protein>
<sequence>MNSSFRRIYCLMLIVSLSVFTKKVEAQQSMIQDVNYLYLEKLLATARENYPAVKQYQIQKDIDKLNINGQRLNWFSPLNAFYLSNPNTVFNSNNSPFVTGLQFGVNINVADILQKPNKIKIAKENLLLTEANESQYAQTLEVEVKKRYYTYIQQLNTVKLFSKSVQDAEGLLNDLRVRYQRGEVEFRVYSEALVNFSSISKQKLEAEATYLTAKATIEELTITKLEDIK</sequence>
<accession>A0A179DC49</accession>
<proteinExistence type="predicted"/>
<dbReference type="Gene3D" id="1.20.1600.10">
    <property type="entry name" value="Outer membrane efflux proteins (OEP)"/>
    <property type="match status" value="1"/>
</dbReference>
<organism evidence="1 2">
    <name type="scientific">Pedobacter psychrophilus</name>
    <dbReference type="NCBI Taxonomy" id="1826909"/>
    <lineage>
        <taxon>Bacteria</taxon>
        <taxon>Pseudomonadati</taxon>
        <taxon>Bacteroidota</taxon>
        <taxon>Sphingobacteriia</taxon>
        <taxon>Sphingobacteriales</taxon>
        <taxon>Sphingobacteriaceae</taxon>
        <taxon>Pedobacter</taxon>
    </lineage>
</organism>
<keyword evidence="2" id="KW-1185">Reference proteome</keyword>
<dbReference type="STRING" id="1826909.A5893_14945"/>
<comment type="caution">
    <text evidence="1">The sequence shown here is derived from an EMBL/GenBank/DDBJ whole genome shotgun (WGS) entry which is preliminary data.</text>
</comment>
<dbReference type="OrthoDB" id="793488at2"/>
<gene>
    <name evidence="1" type="ORF">A5893_14945</name>
</gene>
<dbReference type="SUPFAM" id="SSF56954">
    <property type="entry name" value="Outer membrane efflux proteins (OEP)"/>
    <property type="match status" value="1"/>
</dbReference>
<dbReference type="Proteomes" id="UP000078459">
    <property type="component" value="Unassembled WGS sequence"/>
</dbReference>
<dbReference type="RefSeq" id="WP_068823492.1">
    <property type="nucleotide sequence ID" value="NZ_LWHJ01000031.1"/>
</dbReference>
<dbReference type="GO" id="GO:0015562">
    <property type="term" value="F:efflux transmembrane transporter activity"/>
    <property type="evidence" value="ECO:0007669"/>
    <property type="project" value="InterPro"/>
</dbReference>
<evidence type="ECO:0000313" key="2">
    <source>
        <dbReference type="Proteomes" id="UP000078459"/>
    </source>
</evidence>
<dbReference type="AlphaFoldDB" id="A0A179DC49"/>
<reference evidence="1 2" key="2">
    <citation type="submission" date="2016-06" db="EMBL/GenBank/DDBJ databases">
        <title>Pedobacter psychrophilus sp. nov., isolated from Antarctic fragmentary rock.</title>
        <authorList>
            <person name="Svec P."/>
        </authorList>
    </citation>
    <scope>NUCLEOTIDE SEQUENCE [LARGE SCALE GENOMIC DNA]</scope>
    <source>
        <strain evidence="1 2">CCM 8644</strain>
    </source>
</reference>
<dbReference type="EMBL" id="LWHJ01000031">
    <property type="protein sequence ID" value="OAQ38099.1"/>
    <property type="molecule type" value="Genomic_DNA"/>
</dbReference>
<name>A0A179DC49_9SPHI</name>
<evidence type="ECO:0008006" key="3">
    <source>
        <dbReference type="Google" id="ProtNLM"/>
    </source>
</evidence>
<reference evidence="1 2" key="1">
    <citation type="submission" date="2016-04" db="EMBL/GenBank/DDBJ databases">
        <authorList>
            <person name="Evans L.H."/>
            <person name="Alamgir A."/>
            <person name="Owens N."/>
            <person name="Weber N.D."/>
            <person name="Virtaneva K."/>
            <person name="Barbian K."/>
            <person name="Babar A."/>
            <person name="Rosenke K."/>
        </authorList>
    </citation>
    <scope>NUCLEOTIDE SEQUENCE [LARGE SCALE GENOMIC DNA]</scope>
    <source>
        <strain evidence="1 2">CCM 8644</strain>
    </source>
</reference>
<evidence type="ECO:0000313" key="1">
    <source>
        <dbReference type="EMBL" id="OAQ38099.1"/>
    </source>
</evidence>